<dbReference type="PANTHER" id="PTHR31672">
    <property type="entry name" value="BNACNNG10540D PROTEIN"/>
    <property type="match status" value="1"/>
</dbReference>
<dbReference type="Pfam" id="PF00646">
    <property type="entry name" value="F-box"/>
    <property type="match status" value="1"/>
</dbReference>
<evidence type="ECO:0000313" key="1">
    <source>
        <dbReference type="Proteomes" id="UP000235220"/>
    </source>
</evidence>
<keyword evidence="1" id="KW-1185">Reference proteome</keyword>
<gene>
    <name evidence="2" type="primary">LOC108985969</name>
</gene>
<dbReference type="InterPro" id="IPR050796">
    <property type="entry name" value="SCF_F-box_component"/>
</dbReference>
<dbReference type="AlphaFoldDB" id="A0A6P9DZD4"/>
<dbReference type="GeneID" id="108985969"/>
<evidence type="ECO:0000313" key="2">
    <source>
        <dbReference type="RefSeq" id="XP_035540619.1"/>
    </source>
</evidence>
<dbReference type="Gramene" id="Jr01_00140_p1">
    <property type="protein sequence ID" value="cds.Jr01_00140_p1"/>
    <property type="gene ID" value="Jr01_00140"/>
</dbReference>
<dbReference type="Pfam" id="PF07734">
    <property type="entry name" value="FBA_1"/>
    <property type="match status" value="1"/>
</dbReference>
<dbReference type="InterPro" id="IPR017451">
    <property type="entry name" value="F-box-assoc_interact_dom"/>
</dbReference>
<dbReference type="CDD" id="cd22157">
    <property type="entry name" value="F-box_AtFBW1-like"/>
    <property type="match status" value="1"/>
</dbReference>
<dbReference type="Proteomes" id="UP000235220">
    <property type="component" value="Chromosome 1"/>
</dbReference>
<dbReference type="InterPro" id="IPR036047">
    <property type="entry name" value="F-box-like_dom_sf"/>
</dbReference>
<proteinExistence type="predicted"/>
<organism evidence="1 2">
    <name type="scientific">Juglans regia</name>
    <name type="common">English walnut</name>
    <dbReference type="NCBI Taxonomy" id="51240"/>
    <lineage>
        <taxon>Eukaryota</taxon>
        <taxon>Viridiplantae</taxon>
        <taxon>Streptophyta</taxon>
        <taxon>Embryophyta</taxon>
        <taxon>Tracheophyta</taxon>
        <taxon>Spermatophyta</taxon>
        <taxon>Magnoliopsida</taxon>
        <taxon>eudicotyledons</taxon>
        <taxon>Gunneridae</taxon>
        <taxon>Pentapetalae</taxon>
        <taxon>rosids</taxon>
        <taxon>fabids</taxon>
        <taxon>Fagales</taxon>
        <taxon>Juglandaceae</taxon>
        <taxon>Juglans</taxon>
    </lineage>
</organism>
<dbReference type="FunCoup" id="A0A6P9DZD4">
    <property type="interactions" value="792"/>
</dbReference>
<dbReference type="Gene3D" id="1.20.1280.50">
    <property type="match status" value="1"/>
</dbReference>
<accession>A0A6P9DZD4</accession>
<dbReference type="PANTHER" id="PTHR31672:SF10">
    <property type="entry name" value="F-BOX DOMAIN-CONTAINING PROTEIN"/>
    <property type="match status" value="1"/>
</dbReference>
<dbReference type="SUPFAM" id="SSF81383">
    <property type="entry name" value="F-box domain"/>
    <property type="match status" value="1"/>
</dbReference>
<dbReference type="InterPro" id="IPR006527">
    <property type="entry name" value="F-box-assoc_dom_typ1"/>
</dbReference>
<protein>
    <submittedName>
        <fullName evidence="2">F-box/kelch-repeat protein At3g06240-like</fullName>
    </submittedName>
</protein>
<dbReference type="PROSITE" id="PS50181">
    <property type="entry name" value="FBOX"/>
    <property type="match status" value="1"/>
</dbReference>
<dbReference type="SUPFAM" id="SSF50965">
    <property type="entry name" value="Galactose oxidase, central domain"/>
    <property type="match status" value="1"/>
</dbReference>
<name>A0A6P9DZD4_JUGRE</name>
<dbReference type="NCBIfam" id="TIGR01640">
    <property type="entry name" value="F_box_assoc_1"/>
    <property type="match status" value="1"/>
</dbReference>
<dbReference type="InterPro" id="IPR001810">
    <property type="entry name" value="F-box_dom"/>
</dbReference>
<dbReference type="OrthoDB" id="5314306at2759"/>
<dbReference type="RefSeq" id="XP_035540619.1">
    <property type="nucleotide sequence ID" value="XM_035684726.1"/>
</dbReference>
<dbReference type="SMART" id="SM00256">
    <property type="entry name" value="FBOX"/>
    <property type="match status" value="1"/>
</dbReference>
<dbReference type="KEGG" id="jre:108985969"/>
<sequence length="380" mass="43970">MLIRDLPEDVVMEILSRLPVESLMRFKCVNKAWYFLIRNPNFIAKHLFWATSEKRHRGFLLNREHEITRTPWVSLHSNKTLAVSRYVDLLQFFPRDVRELVVFGPCNGILCLFGVPAELNDDDDEDRGPRDGLVLWNPATRESKALPIIQRPAEMPTTFSFCFGFGLDPKTGDLKVIRILNFNFLRCQVEVYNLSTDSWRVINTSVNPNYRINSPRFPSYLNGVHYWWACERGGSGHRLMLSFDMSNEVFQEIALPPLTKRPSSEAIAVINDSVALILVYNDLARRFYDICVMNESGEEKTWTLMFTIGPRPHFSSLIELRDDGFVLLRNKNGWLVLYDPRTQEQRELPIYGDSFQVVSYTETLVMLNGSGSVLEHEDYS</sequence>
<dbReference type="InterPro" id="IPR011043">
    <property type="entry name" value="Gal_Oxase/kelch_b-propeller"/>
</dbReference>
<reference evidence="2" key="1">
    <citation type="submission" date="2025-08" db="UniProtKB">
        <authorList>
            <consortium name="RefSeq"/>
        </authorList>
    </citation>
    <scope>IDENTIFICATION</scope>
    <source>
        <tissue evidence="2">Leaves</tissue>
    </source>
</reference>